<evidence type="ECO:0000313" key="1">
    <source>
        <dbReference type="EMBL" id="CAE7665070.1"/>
    </source>
</evidence>
<reference evidence="1" key="1">
    <citation type="submission" date="2021-02" db="EMBL/GenBank/DDBJ databases">
        <authorList>
            <person name="Dougan E. K."/>
            <person name="Rhodes N."/>
            <person name="Thang M."/>
            <person name="Chan C."/>
        </authorList>
    </citation>
    <scope>NUCLEOTIDE SEQUENCE</scope>
</reference>
<dbReference type="Proteomes" id="UP000649617">
    <property type="component" value="Unassembled WGS sequence"/>
</dbReference>
<accession>A0A812WC91</accession>
<dbReference type="InterPro" id="IPR027417">
    <property type="entry name" value="P-loop_NTPase"/>
</dbReference>
<evidence type="ECO:0008006" key="3">
    <source>
        <dbReference type="Google" id="ProtNLM"/>
    </source>
</evidence>
<dbReference type="EMBL" id="CAJNIZ010043639">
    <property type="protein sequence ID" value="CAE7665070.1"/>
    <property type="molecule type" value="Genomic_DNA"/>
</dbReference>
<evidence type="ECO:0000313" key="2">
    <source>
        <dbReference type="Proteomes" id="UP000649617"/>
    </source>
</evidence>
<dbReference type="Gene3D" id="3.40.50.300">
    <property type="entry name" value="P-loop containing nucleotide triphosphate hydrolases"/>
    <property type="match status" value="1"/>
</dbReference>
<organism evidence="1 2">
    <name type="scientific">Symbiodinium pilosum</name>
    <name type="common">Dinoflagellate</name>
    <dbReference type="NCBI Taxonomy" id="2952"/>
    <lineage>
        <taxon>Eukaryota</taxon>
        <taxon>Sar</taxon>
        <taxon>Alveolata</taxon>
        <taxon>Dinophyceae</taxon>
        <taxon>Suessiales</taxon>
        <taxon>Symbiodiniaceae</taxon>
        <taxon>Symbiodinium</taxon>
    </lineage>
</organism>
<feature type="non-terminal residue" evidence="1">
    <location>
        <position position="1"/>
    </location>
</feature>
<name>A0A812WC91_SYMPI</name>
<feature type="non-terminal residue" evidence="1">
    <location>
        <position position="141"/>
    </location>
</feature>
<gene>
    <name evidence="1" type="ORF">SPIL2461_LOCUS18172</name>
</gene>
<comment type="caution">
    <text evidence="1">The sequence shown here is derived from an EMBL/GenBank/DDBJ whole genome shotgun (WGS) entry which is preliminary data.</text>
</comment>
<dbReference type="SUPFAM" id="SSF52540">
    <property type="entry name" value="P-loop containing nucleoside triphosphate hydrolases"/>
    <property type="match status" value="1"/>
</dbReference>
<proteinExistence type="predicted"/>
<dbReference type="OrthoDB" id="436976at2759"/>
<protein>
    <recommendedName>
        <fullName evidence="3">Protein-tyrosine sulfotransferase</fullName>
    </recommendedName>
</protein>
<dbReference type="AlphaFoldDB" id="A0A812WC91"/>
<sequence>VKRLGIYQPVMWSEEAMEHVLSLIPDVRVIVAVCDPADRFERKLHLENEPSEDELQEKMLKKVQDQKYLYFGAALASLRNTFGERMLLVEKDNLDRPQTYERLASFLDVRPFPAHARPRRYNSRGLRRTSLCSQPPLVEWV</sequence>
<keyword evidence="2" id="KW-1185">Reference proteome</keyword>